<proteinExistence type="predicted"/>
<organism evidence="2">
    <name type="scientific">Blastocystis hominis</name>
    <dbReference type="NCBI Taxonomy" id="12968"/>
    <lineage>
        <taxon>Eukaryota</taxon>
        <taxon>Sar</taxon>
        <taxon>Stramenopiles</taxon>
        <taxon>Bigyra</taxon>
        <taxon>Opalozoa</taxon>
        <taxon>Opalinata</taxon>
        <taxon>Blastocystidae</taxon>
        <taxon>Blastocystis</taxon>
    </lineage>
</organism>
<feature type="region of interest" description="Disordered" evidence="1">
    <location>
        <begin position="27"/>
        <end position="121"/>
    </location>
</feature>
<protein>
    <submittedName>
        <fullName evidence="2">Uncharacterized protein</fullName>
    </submittedName>
</protein>
<gene>
    <name evidence="2" type="ORF">GSBLH_T00004478001</name>
</gene>
<dbReference type="RefSeq" id="XP_012898837.1">
    <property type="nucleotide sequence ID" value="XM_013043383.1"/>
</dbReference>
<dbReference type="OrthoDB" id="10606351at2759"/>
<dbReference type="EMBL" id="FN668689">
    <property type="protein sequence ID" value="CBK24789.2"/>
    <property type="molecule type" value="Genomic_DNA"/>
</dbReference>
<dbReference type="AlphaFoldDB" id="D8M9Q0"/>
<evidence type="ECO:0000313" key="2">
    <source>
        <dbReference type="EMBL" id="CBK24789.2"/>
    </source>
</evidence>
<accession>D8M9Q0</accession>
<dbReference type="Proteomes" id="UP000008312">
    <property type="component" value="Unassembled WGS sequence"/>
</dbReference>
<evidence type="ECO:0000256" key="1">
    <source>
        <dbReference type="SAM" id="MobiDB-lite"/>
    </source>
</evidence>
<evidence type="ECO:0000313" key="3">
    <source>
        <dbReference type="Proteomes" id="UP000008312"/>
    </source>
</evidence>
<keyword evidence="3" id="KW-1185">Reference proteome</keyword>
<name>D8M9Q0_BLAHO</name>
<feature type="compositionally biased region" description="Basic and acidic residues" evidence="1">
    <location>
        <begin position="53"/>
        <end position="73"/>
    </location>
</feature>
<sequence>MKEQDRTMTKIAEKHQRLNRELMRQASRNHKDNFMSRRPTLPSVSWSTGAAEQEEKTAEVKVEKKEAVEKRPESTQSAESFHAFQLDLEKPEASNEAKTTTTKPRKRTGMSLSDYLAMMKE</sequence>
<reference evidence="2" key="1">
    <citation type="submission" date="2010-02" db="EMBL/GenBank/DDBJ databases">
        <title>Sequencing and annotation of the Blastocystis hominis genome.</title>
        <authorList>
            <person name="Wincker P."/>
        </authorList>
    </citation>
    <scope>NUCLEOTIDE SEQUENCE</scope>
    <source>
        <strain evidence="2">Singapore isolate B</strain>
    </source>
</reference>
<dbReference type="GeneID" id="24921503"/>
<dbReference type="InParanoid" id="D8M9Q0"/>